<dbReference type="EMBL" id="JABXWR010000001">
    <property type="protein sequence ID" value="NVO66427.1"/>
    <property type="molecule type" value="Genomic_DNA"/>
</dbReference>
<gene>
    <name evidence="1" type="ORF">HWN36_03650</name>
</gene>
<evidence type="ECO:0000313" key="2">
    <source>
        <dbReference type="Proteomes" id="UP000570823"/>
    </source>
</evidence>
<dbReference type="AlphaFoldDB" id="A0A7K4HN06"/>
<dbReference type="InterPro" id="IPR029062">
    <property type="entry name" value="Class_I_gatase-like"/>
</dbReference>
<reference evidence="1 2" key="1">
    <citation type="submission" date="2020-06" db="EMBL/GenBank/DDBJ databases">
        <title>Methanofollis fontis sp. nov., a methanogen isolated from marine sediments near a cold seep at Four-Way Closure Ridge offshore southwestern Taiwan.</title>
        <authorList>
            <person name="Chen S.-C."/>
            <person name="Teng N.-H."/>
            <person name="Lin Y.-S."/>
            <person name="Lai M.-C."/>
            <person name="Chen H.-H."/>
            <person name="Wang C.-C."/>
        </authorList>
    </citation>
    <scope>NUCLEOTIDE SEQUENCE [LARGE SCALE GENOMIC DNA]</scope>
    <source>
        <strain evidence="1 2">DSM 2702</strain>
    </source>
</reference>
<dbReference type="RefSeq" id="WP_176788123.1">
    <property type="nucleotide sequence ID" value="NZ_JABXWR010000001.1"/>
</dbReference>
<dbReference type="Proteomes" id="UP000570823">
    <property type="component" value="Unassembled WGS sequence"/>
</dbReference>
<proteinExistence type="predicted"/>
<keyword evidence="2" id="KW-1185">Reference proteome</keyword>
<name>A0A7K4HN06_9EURY</name>
<sequence length="193" mass="21218">MIAKAAILWDEPGTFNRFVNECCGICCDHVNQHLIASPFYRGRYVALVVPTGFGNPRYCRLLPGLRAAAPRIRRFVENGGRLLVFGAADERPGAYDWLPFPVEYRHEYRERALCFPGNTPYASLIDGYDAGAVETDGIFPVHGGETVAETPEGEAVIIAKEIGDGVIVVAATHEYPSAKFMGAFCTAERETLF</sequence>
<dbReference type="SUPFAM" id="SSF52317">
    <property type="entry name" value="Class I glutamine amidotransferase-like"/>
    <property type="match status" value="1"/>
</dbReference>
<protein>
    <submittedName>
        <fullName evidence="1">Uncharacterized protein</fullName>
    </submittedName>
</protein>
<organism evidence="1 2">
    <name type="scientific">Methanofollis tationis</name>
    <dbReference type="NCBI Taxonomy" id="81417"/>
    <lineage>
        <taxon>Archaea</taxon>
        <taxon>Methanobacteriati</taxon>
        <taxon>Methanobacteriota</taxon>
        <taxon>Stenosarchaea group</taxon>
        <taxon>Methanomicrobia</taxon>
        <taxon>Methanomicrobiales</taxon>
        <taxon>Methanomicrobiaceae</taxon>
        <taxon>Methanofollis</taxon>
    </lineage>
</organism>
<evidence type="ECO:0000313" key="1">
    <source>
        <dbReference type="EMBL" id="NVO66427.1"/>
    </source>
</evidence>
<comment type="caution">
    <text evidence="1">The sequence shown here is derived from an EMBL/GenBank/DDBJ whole genome shotgun (WGS) entry which is preliminary data.</text>
</comment>
<dbReference type="OrthoDB" id="130109at2157"/>
<accession>A0A7K4HN06</accession>